<name>A0A7X0NHZ2_9GAMM</name>
<evidence type="ECO:0000259" key="3">
    <source>
        <dbReference type="PROSITE" id="PS51127"/>
    </source>
</evidence>
<dbReference type="RefSeq" id="WP_184424432.1">
    <property type="nucleotide sequence ID" value="NZ_AP027362.1"/>
</dbReference>
<comment type="similarity">
    <text evidence="1">Belongs to the intimin/invasin family.</text>
</comment>
<gene>
    <name evidence="4" type="ORF">HNQ55_002172</name>
</gene>
<feature type="domain" description="Big-1" evidence="3">
    <location>
        <begin position="46"/>
        <end position="136"/>
    </location>
</feature>
<sequence length="843" mass="85756">MALLRRLSFIMLLLSFIGCGGGEGGLSPGTGTGTGGTDGGSTDEITITLAISNTTVTGASPVDVTATVMQGAVAVVNRAVTFTTDLGAFSPASGTALTNDKGVATITLTAGSVRGAGEISASLSSGETSSTPLGFNTQGDDINIGGDVNISVALVDENGNATDTITASKPGRVIATVEGINAPLIVNFTSTVGNIPIPSAITDGNNLAIVDIFAGDTLGAGEVTAQIASGESGKAIFVVGSSTVSMGSGEPFVKGVADISLEQISAGGTSVISVSIVDDQGNLFTEPVNVNFSSSCSTQSVAKLSSPITTSNGVATSTYLAQGCVGEDPINVTANAGGINLSASGSINVLPADIGSIEFVSALPENIGILGAGIVSGSESSTVVFKVKDTDGNPYNNRVVNFALNTDVGGISLSQDKATSNSDGLVQTVVNSGTVPTTIRVIASTVALDGSVVFTQSSQLVVSTGLPDQDSFSLSRGVANPEAWNVDGIEVPVTVRMADAFNNPVPDGTAVNFTAEGGSIGSSCTTENGVCSVMWTSQNPRPTGKTLTQSFCTVADNNDPAIFCAREPLADGKNYLGQKYGGRVTVLATAIGEESFPDKNGNGRFDESEYTLFKGLNVSGMPYDLKEAFVDHNEDYLYNPVEVSTEIGGELEEFVDFNSNGVFDTQDSVYNGVLCGFNDVTNPGTTIVNQYCANPDDEPDPTKKSEKVSTNVRGSAVIIMSGTSPYITVTATNDSIAQSSADFDADDTTLYIAGESTGTVSIIIADLHNQPMPAGTVVTFVASVGSVVGSSSYTWPGDSRNGGTAFSVAIKGEAEPTSGPLEIKVETPGGVTTVFSGITIIIQ</sequence>
<comment type="caution">
    <text evidence="4">The sequence shown here is derived from an EMBL/GenBank/DDBJ whole genome shotgun (WGS) entry which is preliminary data.</text>
</comment>
<evidence type="ECO:0000256" key="2">
    <source>
        <dbReference type="SAM" id="SignalP"/>
    </source>
</evidence>
<feature type="signal peptide" evidence="2">
    <location>
        <begin position="1"/>
        <end position="21"/>
    </location>
</feature>
<dbReference type="PROSITE" id="PS51127">
    <property type="entry name" value="BIG1"/>
    <property type="match status" value="1"/>
</dbReference>
<organism evidence="4 5">
    <name type="scientific">Thalassotalea piscium</name>
    <dbReference type="NCBI Taxonomy" id="1230533"/>
    <lineage>
        <taxon>Bacteria</taxon>
        <taxon>Pseudomonadati</taxon>
        <taxon>Pseudomonadota</taxon>
        <taxon>Gammaproteobacteria</taxon>
        <taxon>Alteromonadales</taxon>
        <taxon>Colwelliaceae</taxon>
        <taxon>Thalassotalea</taxon>
    </lineage>
</organism>
<accession>A0A7X0NHZ2</accession>
<dbReference type="InterPro" id="IPR003344">
    <property type="entry name" value="Big_1_dom"/>
</dbReference>
<dbReference type="Proteomes" id="UP000537141">
    <property type="component" value="Unassembled WGS sequence"/>
</dbReference>
<keyword evidence="2" id="KW-0732">Signal</keyword>
<feature type="chain" id="PRO_5031029189" description="Big-1 domain-containing protein" evidence="2">
    <location>
        <begin position="22"/>
        <end position="843"/>
    </location>
</feature>
<evidence type="ECO:0000313" key="5">
    <source>
        <dbReference type="Proteomes" id="UP000537141"/>
    </source>
</evidence>
<evidence type="ECO:0000256" key="1">
    <source>
        <dbReference type="ARBA" id="ARBA00010116"/>
    </source>
</evidence>
<dbReference type="EMBL" id="JACHHU010000017">
    <property type="protein sequence ID" value="MBB6543651.1"/>
    <property type="molecule type" value="Genomic_DNA"/>
</dbReference>
<dbReference type="InterPro" id="IPR013783">
    <property type="entry name" value="Ig-like_fold"/>
</dbReference>
<dbReference type="InterPro" id="IPR008964">
    <property type="entry name" value="Invasin/intimin_cell_adhesion"/>
</dbReference>
<dbReference type="AlphaFoldDB" id="A0A7X0NHZ2"/>
<dbReference type="PROSITE" id="PS51257">
    <property type="entry name" value="PROKAR_LIPOPROTEIN"/>
    <property type="match status" value="1"/>
</dbReference>
<evidence type="ECO:0000313" key="4">
    <source>
        <dbReference type="EMBL" id="MBB6543651.1"/>
    </source>
</evidence>
<proteinExistence type="inferred from homology"/>
<dbReference type="SUPFAM" id="SSF49373">
    <property type="entry name" value="Invasin/intimin cell-adhesion fragments"/>
    <property type="match status" value="2"/>
</dbReference>
<reference evidence="4 5" key="1">
    <citation type="submission" date="2020-08" db="EMBL/GenBank/DDBJ databases">
        <title>Genomic Encyclopedia of Type Strains, Phase IV (KMG-IV): sequencing the most valuable type-strain genomes for metagenomic binning, comparative biology and taxonomic classification.</title>
        <authorList>
            <person name="Goeker M."/>
        </authorList>
    </citation>
    <scope>NUCLEOTIDE SEQUENCE [LARGE SCALE GENOMIC DNA]</scope>
    <source>
        <strain evidence="4 5">DSM 26287</strain>
    </source>
</reference>
<protein>
    <recommendedName>
        <fullName evidence="3">Big-1 domain-containing protein</fullName>
    </recommendedName>
</protein>
<keyword evidence="5" id="KW-1185">Reference proteome</keyword>
<dbReference type="Gene3D" id="2.60.40.10">
    <property type="entry name" value="Immunoglobulins"/>
    <property type="match status" value="4"/>
</dbReference>